<dbReference type="AlphaFoldDB" id="A0A6L2N8T6"/>
<feature type="domain" description="Reverse transcriptase Ty1/copia-type" evidence="1">
    <location>
        <begin position="392"/>
        <end position="515"/>
    </location>
</feature>
<dbReference type="InterPro" id="IPR054722">
    <property type="entry name" value="PolX-like_BBD"/>
</dbReference>
<feature type="domain" description="Retrovirus-related Pol polyprotein from transposon TNT 1-94-like beta-barrel" evidence="2">
    <location>
        <begin position="273"/>
        <end position="355"/>
    </location>
</feature>
<dbReference type="InterPro" id="IPR013103">
    <property type="entry name" value="RVT_2"/>
</dbReference>
<proteinExistence type="predicted"/>
<dbReference type="Pfam" id="PF07727">
    <property type="entry name" value="RVT_2"/>
    <property type="match status" value="1"/>
</dbReference>
<evidence type="ECO:0000313" key="3">
    <source>
        <dbReference type="EMBL" id="GEU80954.1"/>
    </source>
</evidence>
<evidence type="ECO:0000259" key="1">
    <source>
        <dbReference type="Pfam" id="PF07727"/>
    </source>
</evidence>
<protein>
    <submittedName>
        <fullName evidence="3">Retrotransposon protein, putative, Ty1-copia subclass</fullName>
    </submittedName>
</protein>
<gene>
    <name evidence="3" type="ORF">Tci_052932</name>
</gene>
<dbReference type="Pfam" id="PF22936">
    <property type="entry name" value="Pol_BBD"/>
    <property type="match status" value="1"/>
</dbReference>
<name>A0A6L2N8T6_TANCI</name>
<sequence length="629" mass="72823">MTTSVVTNSVFRVFFEKQKLPRPNFIDWYRQLRIILSVEDKLDYLEQPIHHALVLAQAEQELLYIVRDFHSYKLEEGQSVSSYVLKMKSYIDNLERLGHPMSFNLGMTTSVVTNSVFRVFFEKQKLPRPNFIDWYRQLRIILSVEDKLDYLEQPIHHALVLAQAENLSAYDMLWELKTLFAQQAEQELLYIVRDFHSYKLEEGQSNYNMHSMGKMVNELHAILKLHEQTLTKKDHALHVIRAAELLKNKKLSHGASSSGIFKIELYTFPNKSWFYDTGCGTHICNTTQGLKGSRKSKPGALSLYVGNGQRAAVEAIGTYHLCLPSRLVIVLNNFHYAPSITRGIISFSRLYDDGYVNYFVDNVILVSRNNLVYFSDVLRDGIFEIDLSNSNTIDSSMYAQASRQWNKRFDDEIKKFGFTQNRDEPCVYLKSSGSNVTFLILYVDDILIIRNHIPMLQDVKSYIGRCFAMKDLGEAAYILGIKISRDRSLRLIGLCQSTYIDKVLRRFHMENSKCGSILMQEKLRLSKSQGASTHVELKHMQNVPYASAMGFIMYVVRPTRPDVAFAQNITNRFQQNLGVLYWTTVKNILKYLRNTKYMFIVYKGDIKRELRVSCYTDAGYLTDVDDLKS</sequence>
<organism evidence="3">
    <name type="scientific">Tanacetum cinerariifolium</name>
    <name type="common">Dalmatian daisy</name>
    <name type="synonym">Chrysanthemum cinerariifolium</name>
    <dbReference type="NCBI Taxonomy" id="118510"/>
    <lineage>
        <taxon>Eukaryota</taxon>
        <taxon>Viridiplantae</taxon>
        <taxon>Streptophyta</taxon>
        <taxon>Embryophyta</taxon>
        <taxon>Tracheophyta</taxon>
        <taxon>Spermatophyta</taxon>
        <taxon>Magnoliopsida</taxon>
        <taxon>eudicotyledons</taxon>
        <taxon>Gunneridae</taxon>
        <taxon>Pentapetalae</taxon>
        <taxon>asterids</taxon>
        <taxon>campanulids</taxon>
        <taxon>Asterales</taxon>
        <taxon>Asteraceae</taxon>
        <taxon>Asteroideae</taxon>
        <taxon>Anthemideae</taxon>
        <taxon>Anthemidinae</taxon>
        <taxon>Tanacetum</taxon>
    </lineage>
</organism>
<comment type="caution">
    <text evidence="3">The sequence shown here is derived from an EMBL/GenBank/DDBJ whole genome shotgun (WGS) entry which is preliminary data.</text>
</comment>
<evidence type="ECO:0000259" key="2">
    <source>
        <dbReference type="Pfam" id="PF22936"/>
    </source>
</evidence>
<accession>A0A6L2N8T6</accession>
<dbReference type="EMBL" id="BKCJ010008179">
    <property type="protein sequence ID" value="GEU80954.1"/>
    <property type="molecule type" value="Genomic_DNA"/>
</dbReference>
<reference evidence="3" key="1">
    <citation type="journal article" date="2019" name="Sci. Rep.">
        <title>Draft genome of Tanacetum cinerariifolium, the natural source of mosquito coil.</title>
        <authorList>
            <person name="Yamashiro T."/>
            <person name="Shiraishi A."/>
            <person name="Satake H."/>
            <person name="Nakayama K."/>
        </authorList>
    </citation>
    <scope>NUCLEOTIDE SEQUENCE</scope>
</reference>